<evidence type="ECO:0000313" key="8">
    <source>
        <dbReference type="EMBL" id="RPA59365.1"/>
    </source>
</evidence>
<dbReference type="EMBL" id="RKMG01000020">
    <property type="protein sequence ID" value="RPA59365.1"/>
    <property type="molecule type" value="Genomic_DNA"/>
</dbReference>
<feature type="transmembrane region" description="Helical" evidence="6">
    <location>
        <begin position="173"/>
        <end position="196"/>
    </location>
</feature>
<dbReference type="PANTHER" id="PTHR12677">
    <property type="entry name" value="GOLGI APPARATUS MEMBRANE PROTEIN TVP38-RELATED"/>
    <property type="match status" value="1"/>
</dbReference>
<comment type="similarity">
    <text evidence="6">Belongs to the TVP38/TMEM64 family.</text>
</comment>
<accession>A0A3N4GAY5</accession>
<evidence type="ECO:0000256" key="1">
    <source>
        <dbReference type="ARBA" id="ARBA00004651"/>
    </source>
</evidence>
<gene>
    <name evidence="8" type="ORF">EF384_06725</name>
</gene>
<proteinExistence type="inferred from homology"/>
<evidence type="ECO:0000313" key="9">
    <source>
        <dbReference type="Proteomes" id="UP000273977"/>
    </source>
</evidence>
<evidence type="ECO:0000256" key="2">
    <source>
        <dbReference type="ARBA" id="ARBA00022475"/>
    </source>
</evidence>
<reference evidence="8 9" key="1">
    <citation type="submission" date="2018-11" db="EMBL/GenBank/DDBJ databases">
        <title>Aerococcus sp. SJQ22, whole genome shotgun sequence.</title>
        <authorList>
            <person name="Sun L."/>
            <person name="Gao X."/>
            <person name="Chen W."/>
            <person name="Huang K."/>
        </authorList>
    </citation>
    <scope>NUCLEOTIDE SEQUENCE [LARGE SCALE GENOMIC DNA]</scope>
    <source>
        <strain evidence="8 9">SJQ22</strain>
    </source>
</reference>
<keyword evidence="9" id="KW-1185">Reference proteome</keyword>
<name>A0A3N4GAY5_9LACT</name>
<keyword evidence="4 6" id="KW-1133">Transmembrane helix</keyword>
<evidence type="ECO:0000256" key="4">
    <source>
        <dbReference type="ARBA" id="ARBA00022989"/>
    </source>
</evidence>
<evidence type="ECO:0000259" key="7">
    <source>
        <dbReference type="Pfam" id="PF09335"/>
    </source>
</evidence>
<keyword evidence="5 6" id="KW-0472">Membrane</keyword>
<dbReference type="InterPro" id="IPR032816">
    <property type="entry name" value="VTT_dom"/>
</dbReference>
<comment type="caution">
    <text evidence="8">The sequence shown here is derived from an EMBL/GenBank/DDBJ whole genome shotgun (WGS) entry which is preliminary data.</text>
</comment>
<keyword evidence="2 6" id="KW-1003">Cell membrane</keyword>
<evidence type="ECO:0000256" key="5">
    <source>
        <dbReference type="ARBA" id="ARBA00023136"/>
    </source>
</evidence>
<feature type="transmembrane region" description="Helical" evidence="6">
    <location>
        <begin position="141"/>
        <end position="161"/>
    </location>
</feature>
<dbReference type="PANTHER" id="PTHR12677:SF49">
    <property type="entry name" value="TVP38_TMEM64 FAMILY MEMBRANE PROTEIN"/>
    <property type="match status" value="1"/>
</dbReference>
<dbReference type="AlphaFoldDB" id="A0A3N4GAY5"/>
<comment type="subcellular location">
    <subcellularLocation>
        <location evidence="1 6">Cell membrane</location>
        <topology evidence="1 6">Multi-pass membrane protein</topology>
    </subcellularLocation>
</comment>
<feature type="transmembrane region" description="Helical" evidence="6">
    <location>
        <begin position="52"/>
        <end position="71"/>
    </location>
</feature>
<feature type="transmembrane region" description="Helical" evidence="6">
    <location>
        <begin position="83"/>
        <end position="107"/>
    </location>
</feature>
<keyword evidence="3 6" id="KW-0812">Transmembrane</keyword>
<evidence type="ECO:0000256" key="3">
    <source>
        <dbReference type="ARBA" id="ARBA00022692"/>
    </source>
</evidence>
<feature type="domain" description="VTT" evidence="7">
    <location>
        <begin position="71"/>
        <end position="189"/>
    </location>
</feature>
<dbReference type="Pfam" id="PF09335">
    <property type="entry name" value="VTT_dom"/>
    <property type="match status" value="1"/>
</dbReference>
<organism evidence="8 9">
    <name type="scientific">Aerococcus agrisoli</name>
    <dbReference type="NCBI Taxonomy" id="2487350"/>
    <lineage>
        <taxon>Bacteria</taxon>
        <taxon>Bacillati</taxon>
        <taxon>Bacillota</taxon>
        <taxon>Bacilli</taxon>
        <taxon>Lactobacillales</taxon>
        <taxon>Aerococcaceae</taxon>
        <taxon>Aerococcus</taxon>
    </lineage>
</organism>
<protein>
    <recommendedName>
        <fullName evidence="6">TVP38/TMEM64 family membrane protein</fullName>
    </recommendedName>
</protein>
<dbReference type="GO" id="GO:0005886">
    <property type="term" value="C:plasma membrane"/>
    <property type="evidence" value="ECO:0007669"/>
    <property type="project" value="UniProtKB-SubCell"/>
</dbReference>
<dbReference type="OrthoDB" id="371137at2"/>
<dbReference type="InterPro" id="IPR015414">
    <property type="entry name" value="TMEM64"/>
</dbReference>
<dbReference type="RefSeq" id="WP_094518895.1">
    <property type="nucleotide sequence ID" value="NZ_RKMG01000020.1"/>
</dbReference>
<sequence>MVKRHEQFVQQLINVLNIVGTVATIAFMIWAWHKGLLTDKQAFLDFMKQFGVTAPIVFVLIQFLQTVIPVIPGSVTIPLGVYMFGNVGGFMCNLLPIFLGSVFNFYLARRFGRSLVHILVGDKYYAKAIHWLEDRNRFERILILGLILPFMPADVVCYVAGLTNLSFKRFVQILAVGKPVTILIYSYATIFIIDLAGKFF</sequence>
<feature type="transmembrane region" description="Helical" evidence="6">
    <location>
        <begin position="12"/>
        <end position="32"/>
    </location>
</feature>
<dbReference type="Proteomes" id="UP000273977">
    <property type="component" value="Unassembled WGS sequence"/>
</dbReference>
<evidence type="ECO:0000256" key="6">
    <source>
        <dbReference type="RuleBase" id="RU366058"/>
    </source>
</evidence>